<dbReference type="EMBL" id="CP001994">
    <property type="protein sequence ID" value="ADE37025.1"/>
    <property type="molecule type" value="Genomic_DNA"/>
</dbReference>
<protein>
    <submittedName>
        <fullName evidence="1">Uncharacterized protein</fullName>
    </submittedName>
</protein>
<reference evidence="1 2" key="1">
    <citation type="submission" date="2010-03" db="EMBL/GenBank/DDBJ databases">
        <title>The complete genome of Methanohalophilus mahii DSM 5219.</title>
        <authorList>
            <consortium name="US DOE Joint Genome Institute (JGI-PGF)"/>
            <person name="Lucas S."/>
            <person name="Copeland A."/>
            <person name="Lapidus A."/>
            <person name="Glavina del Rio T."/>
            <person name="Dalin E."/>
            <person name="Tice H."/>
            <person name="Bruce D."/>
            <person name="Goodwin L."/>
            <person name="Pitluck S."/>
            <person name="Kyrpides N."/>
            <person name="Mavromatis K."/>
            <person name="Ivanova N."/>
            <person name="Lykidis A."/>
            <person name="Saunders E."/>
            <person name="Brettin T."/>
            <person name="Detter J.C."/>
            <person name="Han C."/>
            <person name="Land M."/>
            <person name="Hauser L."/>
            <person name="Markowitz V."/>
            <person name="Cheng J.-F."/>
            <person name="Hugenholtz P."/>
            <person name="Woyke T."/>
            <person name="Wu D."/>
            <person name="Spring S."/>
            <person name="Schneider S."/>
            <person name="Schroeder M."/>
            <person name="Klenk H.-P."/>
            <person name="Eisen J.A."/>
        </authorList>
    </citation>
    <scope>NUCLEOTIDE SEQUENCE [LARGE SCALE GENOMIC DNA]</scope>
    <source>
        <strain evidence="2">ATCC 35705 / DSM 5219 / SLP</strain>
    </source>
</reference>
<evidence type="ECO:0000313" key="1">
    <source>
        <dbReference type="EMBL" id="ADE37025.1"/>
    </source>
</evidence>
<dbReference type="HOGENOM" id="CLU_1159051_0_0_2"/>
<name>D5E787_METMS</name>
<sequence>MSMTQSTPSDCTKQQSSPSFRELVYALTPYSINKFMVARKCGLNRQKTIPKNPNVAVYPPSMDISRVVEEELDKCVSFLPYCAKPLGQNSCPLNNPSDGRKSQDCLKLNDKKCNIPCSLGKMIDVLKEYEFTSDRIFIIDSDSNLFPWLKQKKEEGYKYFMPGVGCPYGVNYALDHVEKDLGFTGCVIFIEDYDPSDPKNGVCKNPSDYLNMEYGDKGKKTQIPDNAIKVMSQIFDGSIFTKV</sequence>
<evidence type="ECO:0000313" key="2">
    <source>
        <dbReference type="Proteomes" id="UP000001059"/>
    </source>
</evidence>
<dbReference type="AlphaFoldDB" id="D5E787"/>
<accession>D5E787</accession>
<dbReference type="STRING" id="547558.Mmah_1529"/>
<gene>
    <name evidence="1" type="ordered locus">Mmah_1529</name>
</gene>
<dbReference type="KEGG" id="mmh:Mmah_1529"/>
<dbReference type="Proteomes" id="UP000001059">
    <property type="component" value="Chromosome"/>
</dbReference>
<organism evidence="1 2">
    <name type="scientific">Methanohalophilus mahii (strain ATCC 35705 / DSM 5219 / SLP)</name>
    <dbReference type="NCBI Taxonomy" id="547558"/>
    <lineage>
        <taxon>Archaea</taxon>
        <taxon>Methanobacteriati</taxon>
        <taxon>Methanobacteriota</taxon>
        <taxon>Stenosarchaea group</taxon>
        <taxon>Methanomicrobia</taxon>
        <taxon>Methanosarcinales</taxon>
        <taxon>Methanosarcinaceae</taxon>
        <taxon>Methanohalophilus</taxon>
    </lineage>
</organism>
<proteinExistence type="predicted"/>
<keyword evidence="2" id="KW-1185">Reference proteome</keyword>